<evidence type="ECO:0000256" key="3">
    <source>
        <dbReference type="ARBA" id="ARBA00022679"/>
    </source>
</evidence>
<comment type="caution">
    <text evidence="11">The sequence shown here is derived from an EMBL/GenBank/DDBJ whole genome shotgun (WGS) entry which is preliminary data.</text>
</comment>
<organism evidence="11 12">
    <name type="scientific">candidate division WS5 bacterium</name>
    <dbReference type="NCBI Taxonomy" id="2093353"/>
    <lineage>
        <taxon>Bacteria</taxon>
        <taxon>candidate division WS5</taxon>
    </lineage>
</organism>
<dbReference type="PROSITE" id="PS50880">
    <property type="entry name" value="TOPRIM"/>
    <property type="match status" value="1"/>
</dbReference>
<evidence type="ECO:0000256" key="9">
    <source>
        <dbReference type="ARBA" id="ARBA00023163"/>
    </source>
</evidence>
<dbReference type="AlphaFoldDB" id="A0A419D9Z6"/>
<accession>A0A419D9Z6</accession>
<keyword evidence="4" id="KW-0548">Nucleotidyltransferase</keyword>
<dbReference type="Gene3D" id="3.90.980.10">
    <property type="entry name" value="DNA primase, catalytic core, N-terminal domain"/>
    <property type="match status" value="1"/>
</dbReference>
<dbReference type="EMBL" id="QZJW01000058">
    <property type="protein sequence ID" value="RJO59898.1"/>
    <property type="molecule type" value="Genomic_DNA"/>
</dbReference>
<gene>
    <name evidence="11" type="ORF">C4544_07385</name>
</gene>
<dbReference type="PANTHER" id="PTHR30313:SF2">
    <property type="entry name" value="DNA PRIMASE"/>
    <property type="match status" value="1"/>
</dbReference>
<keyword evidence="3" id="KW-0808">Transferase</keyword>
<dbReference type="SUPFAM" id="SSF56731">
    <property type="entry name" value="DNA primase core"/>
    <property type="match status" value="1"/>
</dbReference>
<dbReference type="InterPro" id="IPR002694">
    <property type="entry name" value="Znf_CHC2"/>
</dbReference>
<feature type="domain" description="Toprim" evidence="10">
    <location>
        <begin position="240"/>
        <end position="319"/>
    </location>
</feature>
<dbReference type="Pfam" id="PF01807">
    <property type="entry name" value="Zn_ribbon_DnaG"/>
    <property type="match status" value="1"/>
</dbReference>
<evidence type="ECO:0000259" key="10">
    <source>
        <dbReference type="PROSITE" id="PS50880"/>
    </source>
</evidence>
<evidence type="ECO:0000256" key="7">
    <source>
        <dbReference type="ARBA" id="ARBA00022771"/>
    </source>
</evidence>
<keyword evidence="7" id="KW-0863">Zinc-finger</keyword>
<dbReference type="GO" id="GO:0003899">
    <property type="term" value="F:DNA-directed RNA polymerase activity"/>
    <property type="evidence" value="ECO:0007669"/>
    <property type="project" value="InterPro"/>
</dbReference>
<dbReference type="SUPFAM" id="SSF57783">
    <property type="entry name" value="Zinc beta-ribbon"/>
    <property type="match status" value="1"/>
</dbReference>
<dbReference type="InterPro" id="IPR006171">
    <property type="entry name" value="TOPRIM_dom"/>
</dbReference>
<dbReference type="Gene3D" id="3.90.580.10">
    <property type="entry name" value="Zinc finger, CHC2-type domain"/>
    <property type="match status" value="1"/>
</dbReference>
<name>A0A419D9Z6_9BACT</name>
<evidence type="ECO:0000313" key="11">
    <source>
        <dbReference type="EMBL" id="RJO59898.1"/>
    </source>
</evidence>
<dbReference type="GO" id="GO:0005737">
    <property type="term" value="C:cytoplasm"/>
    <property type="evidence" value="ECO:0007669"/>
    <property type="project" value="TreeGrafter"/>
</dbReference>
<sequence>MSNDFEEVKDRLSLLQVVSQETGLVMKGPHLESCPFCGGHDCFSIFNNSRQYKCHQCAENGDVFTFLQHDRIKGLNAAESLRYASKLAGFELAALHGKSAPKLTTKERIFIEAAQYYHGHVLDNGGKVYLIEQRAHKEDVLRRMQIGWTDGGLIDHLRTSGFKDEEIKKSGLAKEIQNNGAVHLTDYFVKDVAIFPHFEKDRVLHFTIKDPRKKFKYQLPEKERIKDWRFFNQNALSKYSELIVVEGENDLLSVLDTDTNNVIGLIGQPAEYQIKALQSYCSKKHIYLWLDNDQGGKNFIRKICATIGRNIRIIVYNDQVKDPDDYLRKFEGDRGKEIKRLQNEALDFISWEILEISRLETLEERLKALKERKVFTAVADMVEAEKLVYIEKLAALGFNRSSIEEQIEVHHDLRNQLAIYFERVPKKDADPNYIASLVFRSLSESGRCYRDRAGDCYILYHHLVFIVGNNRPFNALMKKLTGLLPTKEPGRSVWESLASEVYNSGTQIDLASWIHTDRITDTIYINLNSPNSIILKVNRDGIEEIQNGMNKESVLLKSSKKIMPMNYHPDVDVREGMAALKELLFDNLACEKEQRYLILCWLASAFLLDFCPYMGLMKFSGASAAGKTTAARLLSLLIYGSEQLGDPTAASAYAVASQNPLLVIDNLESDDFTKSLLKFLLLSATKGGKEKRTQGTDSDTIQEQPKALVLVTAIEPFLKSELINRTFDIDFLSKFKKESFVEDEVIRAIIKKRDLIISAILKIIGKEILPNLEARKDYITVLKKEHKGHAKNRLDEYIAFLMLLLERFLFYIPYYIKDDFLYGIESGNKDIQKAWIEYQNVKAKDTETSSNSIIKLLDGLMREYMARMKELKPEPHKDYVVCNECGESDIGSQTKLCPRCQTSNISMMDVFVYTHPDYLLEVIKTKPEMHCAECHGLVDSLPAGRKCECKAEQAGDIYSRTVFLFTATPNEIVGAIDRYCRNNGLRNPYDNSAVFTKRLSNDEKTLLSGSWSLIRKPGSEAPYFKKIRNDRFLKLRKVLIR</sequence>
<reference evidence="11 12" key="1">
    <citation type="journal article" date="2017" name="ISME J.">
        <title>Energy and carbon metabolisms in a deep terrestrial subsurface fluid microbial community.</title>
        <authorList>
            <person name="Momper L."/>
            <person name="Jungbluth S.P."/>
            <person name="Lee M.D."/>
            <person name="Amend J.P."/>
        </authorList>
    </citation>
    <scope>NUCLEOTIDE SEQUENCE [LARGE SCALE GENOMIC DNA]</scope>
    <source>
        <strain evidence="11">SURF_29</strain>
    </source>
</reference>
<dbReference type="InterPro" id="IPR050219">
    <property type="entry name" value="DnaG_primase"/>
</dbReference>
<protein>
    <submittedName>
        <fullName evidence="11">DNA primase</fullName>
    </submittedName>
</protein>
<dbReference type="PANTHER" id="PTHR30313">
    <property type="entry name" value="DNA PRIMASE"/>
    <property type="match status" value="1"/>
</dbReference>
<dbReference type="GO" id="GO:0008270">
    <property type="term" value="F:zinc ion binding"/>
    <property type="evidence" value="ECO:0007669"/>
    <property type="project" value="UniProtKB-KW"/>
</dbReference>
<dbReference type="Gene3D" id="3.40.1360.10">
    <property type="match status" value="1"/>
</dbReference>
<keyword evidence="1" id="KW-0240">DNA-directed RNA polymerase</keyword>
<dbReference type="InterPro" id="IPR036977">
    <property type="entry name" value="DNA_primase_Znf_CHC2"/>
</dbReference>
<dbReference type="Pfam" id="PF13155">
    <property type="entry name" value="Toprim_2"/>
    <property type="match status" value="1"/>
</dbReference>
<evidence type="ECO:0000256" key="6">
    <source>
        <dbReference type="ARBA" id="ARBA00022723"/>
    </source>
</evidence>
<keyword evidence="6" id="KW-0479">Metal-binding</keyword>
<keyword evidence="9" id="KW-0804">Transcription</keyword>
<dbReference type="GO" id="GO:0006269">
    <property type="term" value="P:DNA replication, synthesis of primer"/>
    <property type="evidence" value="ECO:0007669"/>
    <property type="project" value="UniProtKB-KW"/>
</dbReference>
<evidence type="ECO:0000256" key="5">
    <source>
        <dbReference type="ARBA" id="ARBA00022705"/>
    </source>
</evidence>
<dbReference type="GO" id="GO:1990077">
    <property type="term" value="C:primosome complex"/>
    <property type="evidence" value="ECO:0007669"/>
    <property type="project" value="UniProtKB-KW"/>
</dbReference>
<dbReference type="GO" id="GO:0000428">
    <property type="term" value="C:DNA-directed RNA polymerase complex"/>
    <property type="evidence" value="ECO:0007669"/>
    <property type="project" value="UniProtKB-KW"/>
</dbReference>
<dbReference type="GO" id="GO:0003677">
    <property type="term" value="F:DNA binding"/>
    <property type="evidence" value="ECO:0007669"/>
    <property type="project" value="InterPro"/>
</dbReference>
<keyword evidence="8" id="KW-0862">Zinc</keyword>
<evidence type="ECO:0000313" key="12">
    <source>
        <dbReference type="Proteomes" id="UP000285655"/>
    </source>
</evidence>
<evidence type="ECO:0000256" key="1">
    <source>
        <dbReference type="ARBA" id="ARBA00022478"/>
    </source>
</evidence>
<dbReference type="InterPro" id="IPR037068">
    <property type="entry name" value="DNA_primase_core_N_sf"/>
</dbReference>
<keyword evidence="2" id="KW-0639">Primosome</keyword>
<evidence type="ECO:0000256" key="8">
    <source>
        <dbReference type="ARBA" id="ARBA00022833"/>
    </source>
</evidence>
<keyword evidence="5" id="KW-0235">DNA replication</keyword>
<dbReference type="Proteomes" id="UP000285655">
    <property type="component" value="Unassembled WGS sequence"/>
</dbReference>
<proteinExistence type="predicted"/>
<evidence type="ECO:0000256" key="4">
    <source>
        <dbReference type="ARBA" id="ARBA00022695"/>
    </source>
</evidence>
<evidence type="ECO:0000256" key="2">
    <source>
        <dbReference type="ARBA" id="ARBA00022515"/>
    </source>
</evidence>